<feature type="domain" description="Nephrocystin 3-like N-terminal" evidence="2">
    <location>
        <begin position="128"/>
        <end position="266"/>
    </location>
</feature>
<proteinExistence type="predicted"/>
<dbReference type="InParanoid" id="A0A0C2WLR0"/>
<dbReference type="PANTHER" id="PTHR10039">
    <property type="entry name" value="AMELOGENIN"/>
    <property type="match status" value="1"/>
</dbReference>
<evidence type="ECO:0000256" key="1">
    <source>
        <dbReference type="ARBA" id="ARBA00022737"/>
    </source>
</evidence>
<name>A0A0C2WLR0_AMAMK</name>
<dbReference type="AlphaFoldDB" id="A0A0C2WLR0"/>
<dbReference type="OrthoDB" id="5967843at2759"/>
<protein>
    <recommendedName>
        <fullName evidence="2">Nephrocystin 3-like N-terminal domain-containing protein</fullName>
    </recommendedName>
</protein>
<dbReference type="Gene3D" id="3.40.50.300">
    <property type="entry name" value="P-loop containing nucleotide triphosphate hydrolases"/>
    <property type="match status" value="1"/>
</dbReference>
<dbReference type="STRING" id="946122.A0A0C2WLR0"/>
<dbReference type="Proteomes" id="UP000054549">
    <property type="component" value="Unassembled WGS sequence"/>
</dbReference>
<dbReference type="InterPro" id="IPR027417">
    <property type="entry name" value="P-loop_NTPase"/>
</dbReference>
<evidence type="ECO:0000259" key="2">
    <source>
        <dbReference type="Pfam" id="PF24883"/>
    </source>
</evidence>
<dbReference type="Pfam" id="PF24883">
    <property type="entry name" value="NPHP3_N"/>
    <property type="match status" value="1"/>
</dbReference>
<reference evidence="3 4" key="1">
    <citation type="submission" date="2014-04" db="EMBL/GenBank/DDBJ databases">
        <title>Evolutionary Origins and Diversification of the Mycorrhizal Mutualists.</title>
        <authorList>
            <consortium name="DOE Joint Genome Institute"/>
            <consortium name="Mycorrhizal Genomics Consortium"/>
            <person name="Kohler A."/>
            <person name="Kuo A."/>
            <person name="Nagy L.G."/>
            <person name="Floudas D."/>
            <person name="Copeland A."/>
            <person name="Barry K.W."/>
            <person name="Cichocki N."/>
            <person name="Veneault-Fourrey C."/>
            <person name="LaButti K."/>
            <person name="Lindquist E.A."/>
            <person name="Lipzen A."/>
            <person name="Lundell T."/>
            <person name="Morin E."/>
            <person name="Murat C."/>
            <person name="Riley R."/>
            <person name="Ohm R."/>
            <person name="Sun H."/>
            <person name="Tunlid A."/>
            <person name="Henrissat B."/>
            <person name="Grigoriev I.V."/>
            <person name="Hibbett D.S."/>
            <person name="Martin F."/>
        </authorList>
    </citation>
    <scope>NUCLEOTIDE SEQUENCE [LARGE SCALE GENOMIC DNA]</scope>
    <source>
        <strain evidence="3 4">Koide BX008</strain>
    </source>
</reference>
<keyword evidence="1" id="KW-0677">Repeat</keyword>
<dbReference type="SUPFAM" id="SSF52540">
    <property type="entry name" value="P-loop containing nucleoside triphosphate hydrolases"/>
    <property type="match status" value="1"/>
</dbReference>
<evidence type="ECO:0000313" key="4">
    <source>
        <dbReference type="Proteomes" id="UP000054549"/>
    </source>
</evidence>
<sequence length="700" mass="79294">MEQSNDGPRHLNHRNKNRRCEVPMLHIFRRFCHRKAMPRVPSTNAMELVALPSEPQLPVQSHMFQSARKVEIGGNAKFMNIAGDNVTNMVKYDGTQAQGLEEMKSFVSFTAQIDSSAQDPERVCHPGTRQNVLRRMKDWIDDPSSAERITWLHGPAGAGKSAIAQTIAQSYGRQKVPATFFFFRSDTSRNDGNRLFPTLAYQLAFSIPTMKNHIAQSLHERPDLPTKSAETQFEHLIALPFRSLCEAASAQSSPVSVINAVNQCRQLAPVIIIDGVDECTDEKLQQRFLKIIGNAVKDSSFPFRFLICSRPEAHIEDTLNKFKALLPIDLAKLDDANRDIEKYLVEQFSSIASNRGLDPRWPGEDVIENIVYKSSGNFILASVVIKVVGDEDSMPEDQLAIILNLKPPDRMSPFAVLDELYLEILRRQLYQDFLKTFLAILVGRTALSVLGAQTTPNPGDDLHEDDAKLMNVSEKELHTKLRRMRSLLKFEPRIDVHHRSFLDFLNELSRSGDYHVSKQAGTRRYVELIVDSIVRYVSMVIQNPNHHENYHLDLKFKHIIQNCSPKIDLPIEELRDVSRPLVQIQDQILKLPDSRVASNLLTCDKCAVSHVMRPLLLHLAIHLCIDADHNEAKESVTKGKRTGVIPSFRLKAMQNPLGNGLDSSLSSLLTHLRETTSRHPARRQSITHTLYYVSIVLRLQ</sequence>
<dbReference type="EMBL" id="KN818270">
    <property type="protein sequence ID" value="KIL62497.1"/>
    <property type="molecule type" value="Genomic_DNA"/>
</dbReference>
<accession>A0A0C2WLR0</accession>
<dbReference type="InterPro" id="IPR056884">
    <property type="entry name" value="NPHP3-like_N"/>
</dbReference>
<gene>
    <name evidence="3" type="ORF">M378DRAFT_761119</name>
</gene>
<evidence type="ECO:0000313" key="3">
    <source>
        <dbReference type="EMBL" id="KIL62497.1"/>
    </source>
</evidence>
<dbReference type="HOGENOM" id="CLU_000288_6_10_1"/>
<dbReference type="PANTHER" id="PTHR10039:SF17">
    <property type="entry name" value="FUNGAL STAND N-TERMINAL GOODBYE DOMAIN-CONTAINING PROTEIN-RELATED"/>
    <property type="match status" value="1"/>
</dbReference>
<organism evidence="3 4">
    <name type="scientific">Amanita muscaria (strain Koide BX008)</name>
    <dbReference type="NCBI Taxonomy" id="946122"/>
    <lineage>
        <taxon>Eukaryota</taxon>
        <taxon>Fungi</taxon>
        <taxon>Dikarya</taxon>
        <taxon>Basidiomycota</taxon>
        <taxon>Agaricomycotina</taxon>
        <taxon>Agaricomycetes</taxon>
        <taxon>Agaricomycetidae</taxon>
        <taxon>Agaricales</taxon>
        <taxon>Pluteineae</taxon>
        <taxon>Amanitaceae</taxon>
        <taxon>Amanita</taxon>
    </lineage>
</organism>
<keyword evidence="4" id="KW-1185">Reference proteome</keyword>